<dbReference type="EMBL" id="JBJXBP010000006">
    <property type="protein sequence ID" value="KAL3825284.1"/>
    <property type="molecule type" value="Genomic_DNA"/>
</dbReference>
<organism evidence="1 2">
    <name type="scientific">Penstemon smallii</name>
    <dbReference type="NCBI Taxonomy" id="265156"/>
    <lineage>
        <taxon>Eukaryota</taxon>
        <taxon>Viridiplantae</taxon>
        <taxon>Streptophyta</taxon>
        <taxon>Embryophyta</taxon>
        <taxon>Tracheophyta</taxon>
        <taxon>Spermatophyta</taxon>
        <taxon>Magnoliopsida</taxon>
        <taxon>eudicotyledons</taxon>
        <taxon>Gunneridae</taxon>
        <taxon>Pentapetalae</taxon>
        <taxon>asterids</taxon>
        <taxon>lamiids</taxon>
        <taxon>Lamiales</taxon>
        <taxon>Plantaginaceae</taxon>
        <taxon>Cheloneae</taxon>
        <taxon>Penstemon</taxon>
    </lineage>
</organism>
<sequence>MDSYFGTLQWYQSSRSSAVLQKNEKEIEVETGNYPLRHYNQHRDILKFEEKPVEIVHEPKNIHVSIDQKMIEIRRMIADMTSKKSNYSDFSSNSVSSQQSTFDRESQHLFDTKSRRNFQVSLESGKSELHKQYKVYSSYELNEKRDRGICLLCDEYMYQGHKCCKNKKFYVFEIDVDDALEVSECNVSETLVNVELVEEMVVNFDENLTWHSSQTDSILMKNLISENKNEGDEMNGVRDQQHKVENVELQVFDDLPKKDLPLNVTEKCGIHSIDFDNKRLRILDDVVPWCLVVSTTLNVVCLDGVCSGEWMAIIITNDSSKGVDTLHKIHGVLEAQSWVVEWLELPLPPPEPPPRLI</sequence>
<evidence type="ECO:0000313" key="2">
    <source>
        <dbReference type="Proteomes" id="UP001634393"/>
    </source>
</evidence>
<proteinExistence type="predicted"/>
<accession>A0ABD3SL77</accession>
<dbReference type="Proteomes" id="UP001634393">
    <property type="component" value="Unassembled WGS sequence"/>
</dbReference>
<protein>
    <submittedName>
        <fullName evidence="1">Uncharacterized protein</fullName>
    </submittedName>
</protein>
<name>A0ABD3SL77_9LAMI</name>
<reference evidence="1 2" key="1">
    <citation type="submission" date="2024-12" db="EMBL/GenBank/DDBJ databases">
        <title>The unique morphological basis and parallel evolutionary history of personate flowers in Penstemon.</title>
        <authorList>
            <person name="Depatie T.H."/>
            <person name="Wessinger C.A."/>
        </authorList>
    </citation>
    <scope>NUCLEOTIDE SEQUENCE [LARGE SCALE GENOMIC DNA]</scope>
    <source>
        <strain evidence="1">WTNN_2</strain>
        <tissue evidence="1">Leaf</tissue>
    </source>
</reference>
<gene>
    <name evidence="1" type="ORF">ACJIZ3_021313</name>
</gene>
<dbReference type="AlphaFoldDB" id="A0ABD3SL77"/>
<keyword evidence="2" id="KW-1185">Reference proteome</keyword>
<evidence type="ECO:0000313" key="1">
    <source>
        <dbReference type="EMBL" id="KAL3825284.1"/>
    </source>
</evidence>
<comment type="caution">
    <text evidence="1">The sequence shown here is derived from an EMBL/GenBank/DDBJ whole genome shotgun (WGS) entry which is preliminary data.</text>
</comment>